<evidence type="ECO:0000313" key="2">
    <source>
        <dbReference type="Proteomes" id="UP000625711"/>
    </source>
</evidence>
<dbReference type="EMBL" id="JAACXV010014165">
    <property type="protein sequence ID" value="KAF7269857.1"/>
    <property type="molecule type" value="Genomic_DNA"/>
</dbReference>
<accession>A0A834HZQ6</accession>
<dbReference type="Proteomes" id="UP000625711">
    <property type="component" value="Unassembled WGS sequence"/>
</dbReference>
<reference evidence="1" key="1">
    <citation type="submission" date="2020-08" db="EMBL/GenBank/DDBJ databases">
        <title>Genome sequencing and assembly of the red palm weevil Rhynchophorus ferrugineus.</title>
        <authorList>
            <person name="Dias G.B."/>
            <person name="Bergman C.M."/>
            <person name="Manee M."/>
        </authorList>
    </citation>
    <scope>NUCLEOTIDE SEQUENCE</scope>
    <source>
        <strain evidence="1">AA-2017</strain>
        <tissue evidence="1">Whole larva</tissue>
    </source>
</reference>
<organism evidence="1 2">
    <name type="scientific">Rhynchophorus ferrugineus</name>
    <name type="common">Red palm weevil</name>
    <name type="synonym">Curculio ferrugineus</name>
    <dbReference type="NCBI Taxonomy" id="354439"/>
    <lineage>
        <taxon>Eukaryota</taxon>
        <taxon>Metazoa</taxon>
        <taxon>Ecdysozoa</taxon>
        <taxon>Arthropoda</taxon>
        <taxon>Hexapoda</taxon>
        <taxon>Insecta</taxon>
        <taxon>Pterygota</taxon>
        <taxon>Neoptera</taxon>
        <taxon>Endopterygota</taxon>
        <taxon>Coleoptera</taxon>
        <taxon>Polyphaga</taxon>
        <taxon>Cucujiformia</taxon>
        <taxon>Curculionidae</taxon>
        <taxon>Dryophthorinae</taxon>
        <taxon>Rhynchophorus</taxon>
    </lineage>
</organism>
<keyword evidence="2" id="KW-1185">Reference proteome</keyword>
<proteinExistence type="predicted"/>
<name>A0A834HZQ6_RHYFE</name>
<protein>
    <submittedName>
        <fullName evidence="1">Uncharacterized protein</fullName>
    </submittedName>
</protein>
<dbReference type="AlphaFoldDB" id="A0A834HZQ6"/>
<comment type="caution">
    <text evidence="1">The sequence shown here is derived from an EMBL/GenBank/DDBJ whole genome shotgun (WGS) entry which is preliminary data.</text>
</comment>
<sequence length="79" mass="9046">MVQINLLQLQKITRRMTDDAVELQRNNEALALRAHILILKYTGQDLSFAMKNRYVLEYATPGSGLRTNKENAADNLKKN</sequence>
<gene>
    <name evidence="1" type="ORF">GWI33_017123</name>
</gene>
<evidence type="ECO:0000313" key="1">
    <source>
        <dbReference type="EMBL" id="KAF7269857.1"/>
    </source>
</evidence>